<dbReference type="AlphaFoldDB" id="A0A0S4XMB7"/>
<sequence>MGKITGNNNINVDGNHNNVNINHYGAEKIKTIVEDHQHDSDIHLTTDQQFTLSEEIKKIADMMDGIDGINYYQKIFGLLKKKFKVPKYSLIKQSNFNEAVKYIKAQKNIYRRKIRSYNATKFKEITIPLIIIRWKYLGRDDNELILFASEKLCKKITDIKKLSANDIDTLYDRVYYLKK</sequence>
<dbReference type="InterPro" id="IPR018878">
    <property type="entry name" value="ORF6C_dom"/>
</dbReference>
<protein>
    <recommendedName>
        <fullName evidence="1">ORF6C domain-containing protein</fullName>
    </recommendedName>
</protein>
<gene>
    <name evidence="2" type="ORF">BN3087_220015</name>
</gene>
<evidence type="ECO:0000259" key="1">
    <source>
        <dbReference type="Pfam" id="PF10552"/>
    </source>
</evidence>
<proteinExistence type="predicted"/>
<dbReference type="Pfam" id="PF10552">
    <property type="entry name" value="ORF6C"/>
    <property type="match status" value="1"/>
</dbReference>
<name>A0A0S4XMB7_9BACT</name>
<reference evidence="2" key="1">
    <citation type="submission" date="2015-11" db="EMBL/GenBank/DDBJ databases">
        <authorList>
            <person name="Zhang Y."/>
            <person name="Guo Z."/>
        </authorList>
    </citation>
    <scope>NUCLEOTIDE SEQUENCE</scope>
    <source>
        <strain evidence="2">BN30871</strain>
    </source>
</reference>
<organism evidence="2">
    <name type="scientific">Sulfurovum sp. enrichment culture clone C5</name>
    <dbReference type="NCBI Taxonomy" id="497650"/>
    <lineage>
        <taxon>Bacteria</taxon>
        <taxon>Pseudomonadati</taxon>
        <taxon>Campylobacterota</taxon>
        <taxon>Epsilonproteobacteria</taxon>
        <taxon>Campylobacterales</taxon>
        <taxon>Sulfurovaceae</taxon>
        <taxon>Sulfurovum</taxon>
        <taxon>environmental samples</taxon>
    </lineage>
</organism>
<accession>A0A0S4XMB7</accession>
<evidence type="ECO:0000313" key="2">
    <source>
        <dbReference type="EMBL" id="CUV65198.1"/>
    </source>
</evidence>
<feature type="domain" description="ORF6C" evidence="1">
    <location>
        <begin position="71"/>
        <end position="105"/>
    </location>
</feature>
<dbReference type="EMBL" id="FAXN01000021">
    <property type="protein sequence ID" value="CUV65198.1"/>
    <property type="molecule type" value="Genomic_DNA"/>
</dbReference>